<gene>
    <name evidence="1" type="ORF">ACFQL9_13140</name>
</gene>
<reference evidence="1 2" key="1">
    <citation type="journal article" date="2019" name="Int. J. Syst. Evol. Microbiol.">
        <title>The Global Catalogue of Microorganisms (GCM) 10K type strain sequencing project: providing services to taxonomists for standard genome sequencing and annotation.</title>
        <authorList>
            <consortium name="The Broad Institute Genomics Platform"/>
            <consortium name="The Broad Institute Genome Sequencing Center for Infectious Disease"/>
            <person name="Wu L."/>
            <person name="Ma J."/>
        </authorList>
    </citation>
    <scope>NUCLEOTIDE SEQUENCE [LARGE SCALE GENOMIC DNA]</scope>
    <source>
        <strain evidence="1 2">DT31</strain>
    </source>
</reference>
<name>A0ABD5WBF5_9EURY</name>
<proteinExistence type="predicted"/>
<comment type="caution">
    <text evidence="1">The sequence shown here is derived from an EMBL/GenBank/DDBJ whole genome shotgun (WGS) entry which is preliminary data.</text>
</comment>
<sequence length="163" mass="18957">MAKNIFLVPVTLPEFKRSVYNKIDLSRLPIEEDTLSNVESPDGTRVWGVKNSQLNKKFYDKMTSGDHLLFYSDDKYRYYGTVGSKFSSNSVSREYWGDITADLLYTVERFTEIELSREKLNEACGYKLAYQPQSIRRISSSASWELRKEHGKVEDFINSVRRA</sequence>
<dbReference type="AlphaFoldDB" id="A0ABD5WBF5"/>
<evidence type="ECO:0000313" key="2">
    <source>
        <dbReference type="Proteomes" id="UP001596461"/>
    </source>
</evidence>
<accession>A0ABD5WBF5</accession>
<organism evidence="1 2">
    <name type="scientific">Halobaculum lipolyticum</name>
    <dbReference type="NCBI Taxonomy" id="3032001"/>
    <lineage>
        <taxon>Archaea</taxon>
        <taxon>Methanobacteriati</taxon>
        <taxon>Methanobacteriota</taxon>
        <taxon>Stenosarchaea group</taxon>
        <taxon>Halobacteria</taxon>
        <taxon>Halobacteriales</taxon>
        <taxon>Haloferacaceae</taxon>
        <taxon>Halobaculum</taxon>
    </lineage>
</organism>
<protein>
    <recommendedName>
        <fullName evidence="3">EVE domain-containing protein</fullName>
    </recommendedName>
</protein>
<dbReference type="RefSeq" id="WP_390210811.1">
    <property type="nucleotide sequence ID" value="NZ_JBHTAH010000012.1"/>
</dbReference>
<evidence type="ECO:0008006" key="3">
    <source>
        <dbReference type="Google" id="ProtNLM"/>
    </source>
</evidence>
<dbReference type="Proteomes" id="UP001596461">
    <property type="component" value="Unassembled WGS sequence"/>
</dbReference>
<evidence type="ECO:0000313" key="1">
    <source>
        <dbReference type="EMBL" id="MFC7070592.1"/>
    </source>
</evidence>
<keyword evidence="2" id="KW-1185">Reference proteome</keyword>
<dbReference type="EMBL" id="JBHTAH010000012">
    <property type="protein sequence ID" value="MFC7070592.1"/>
    <property type="molecule type" value="Genomic_DNA"/>
</dbReference>